<gene>
    <name evidence="1" type="ORF">AVEN_258195_1</name>
</gene>
<name>A0A4Y2TNR3_ARAVE</name>
<reference evidence="1 2" key="1">
    <citation type="journal article" date="2019" name="Sci. Rep.">
        <title>Orb-weaving spider Araneus ventricosus genome elucidates the spidroin gene catalogue.</title>
        <authorList>
            <person name="Kono N."/>
            <person name="Nakamura H."/>
            <person name="Ohtoshi R."/>
            <person name="Moran D.A.P."/>
            <person name="Shinohara A."/>
            <person name="Yoshida Y."/>
            <person name="Fujiwara M."/>
            <person name="Mori M."/>
            <person name="Tomita M."/>
            <person name="Arakawa K."/>
        </authorList>
    </citation>
    <scope>NUCLEOTIDE SEQUENCE [LARGE SCALE GENOMIC DNA]</scope>
</reference>
<sequence length="139" mass="15305">MWSPNGLPYPESNNLGNKKCIECYLQMTDIHFGVPPAPKKKSDHMIPGAIEPALGLHNVITLYLLLCPGIGNTWTSSDPALLILRLHQRTGDRQQTTVRIPIPLLSHILKESVILIQDSGEWGAVLLSDILAHGVQNVE</sequence>
<dbReference type="AlphaFoldDB" id="A0A4Y2TNR3"/>
<accession>A0A4Y2TNR3</accession>
<comment type="caution">
    <text evidence="1">The sequence shown here is derived from an EMBL/GenBank/DDBJ whole genome shotgun (WGS) entry which is preliminary data.</text>
</comment>
<dbReference type="EMBL" id="BGPR01029543">
    <property type="protein sequence ID" value="GBO01374.1"/>
    <property type="molecule type" value="Genomic_DNA"/>
</dbReference>
<evidence type="ECO:0000313" key="2">
    <source>
        <dbReference type="Proteomes" id="UP000499080"/>
    </source>
</evidence>
<keyword evidence="2" id="KW-1185">Reference proteome</keyword>
<organism evidence="1 2">
    <name type="scientific">Araneus ventricosus</name>
    <name type="common">Orbweaver spider</name>
    <name type="synonym">Epeira ventricosa</name>
    <dbReference type="NCBI Taxonomy" id="182803"/>
    <lineage>
        <taxon>Eukaryota</taxon>
        <taxon>Metazoa</taxon>
        <taxon>Ecdysozoa</taxon>
        <taxon>Arthropoda</taxon>
        <taxon>Chelicerata</taxon>
        <taxon>Arachnida</taxon>
        <taxon>Araneae</taxon>
        <taxon>Araneomorphae</taxon>
        <taxon>Entelegynae</taxon>
        <taxon>Araneoidea</taxon>
        <taxon>Araneidae</taxon>
        <taxon>Araneus</taxon>
    </lineage>
</organism>
<evidence type="ECO:0000313" key="1">
    <source>
        <dbReference type="EMBL" id="GBO01374.1"/>
    </source>
</evidence>
<protein>
    <submittedName>
        <fullName evidence="1">Uncharacterized protein</fullName>
    </submittedName>
</protein>
<dbReference type="Proteomes" id="UP000499080">
    <property type="component" value="Unassembled WGS sequence"/>
</dbReference>
<proteinExistence type="predicted"/>